<dbReference type="EMBL" id="HE613254">
    <property type="protein sequence ID" value="CCE66676.1"/>
    <property type="molecule type" value="Genomic_DNA"/>
</dbReference>
<dbReference type="GO" id="GO:0004824">
    <property type="term" value="F:lysine-tRNA ligase activity"/>
    <property type="evidence" value="ECO:0007669"/>
    <property type="project" value="UniProtKB-EC"/>
</dbReference>
<dbReference type="InterPro" id="IPR018149">
    <property type="entry name" value="Lys-tRNA-synth_II_C"/>
</dbReference>
<evidence type="ECO:0000256" key="7">
    <source>
        <dbReference type="ARBA" id="ARBA00022917"/>
    </source>
</evidence>
<dbReference type="Gene3D" id="3.30.930.10">
    <property type="entry name" value="Bira Bifunctional Protein, Domain 2"/>
    <property type="match status" value="1"/>
</dbReference>
<dbReference type="InterPro" id="IPR006195">
    <property type="entry name" value="aa-tRNA-synth_II"/>
</dbReference>
<dbReference type="Gene3D" id="2.40.50.140">
    <property type="entry name" value="Nucleic acid-binding proteins"/>
    <property type="match status" value="1"/>
</dbReference>
<dbReference type="CDD" id="cd04322">
    <property type="entry name" value="LysRS_N"/>
    <property type="match status" value="1"/>
</dbReference>
<protein>
    <recommendedName>
        <fullName evidence="2">Lysine--tRNA ligase</fullName>
        <ecNumber evidence="1">6.1.1.6</ecNumber>
    </recommendedName>
</protein>
<dbReference type="NCBIfam" id="TIGR00499">
    <property type="entry name" value="lysS_bact"/>
    <property type="match status" value="1"/>
</dbReference>
<dbReference type="GO" id="GO:0005524">
    <property type="term" value="F:ATP binding"/>
    <property type="evidence" value="ECO:0007669"/>
    <property type="project" value="UniProtKB-KW"/>
</dbReference>
<dbReference type="OrthoDB" id="9801152at2"/>
<feature type="domain" description="Aminoacyl-transfer RNA synthetases class-II family profile" evidence="9">
    <location>
        <begin position="168"/>
        <end position="467"/>
    </location>
</feature>
<keyword evidence="4" id="KW-0479">Metal-binding</keyword>
<dbReference type="SUPFAM" id="SSF55681">
    <property type="entry name" value="Class II aaRS and biotin synthetases"/>
    <property type="match status" value="1"/>
</dbReference>
<keyword evidence="6" id="KW-0067">ATP-binding</keyword>
<dbReference type="GO" id="GO:0000049">
    <property type="term" value="F:tRNA binding"/>
    <property type="evidence" value="ECO:0007669"/>
    <property type="project" value="TreeGrafter"/>
</dbReference>
<name>G8C2X8_9MOLU</name>
<dbReference type="InterPro" id="IPR002313">
    <property type="entry name" value="Lys-tRNA-ligase_II"/>
</dbReference>
<reference evidence="10" key="2">
    <citation type="submission" date="2011-11" db="EMBL/GenBank/DDBJ databases">
        <authorList>
            <person name="Barker E."/>
        </authorList>
    </citation>
    <scope>NUCLEOTIDE SEQUENCE</scope>
    <source>
        <strain evidence="10">Birmingham 1</strain>
    </source>
</reference>
<dbReference type="HOGENOM" id="CLU_008255_6_0_14"/>
<evidence type="ECO:0000256" key="5">
    <source>
        <dbReference type="ARBA" id="ARBA00022741"/>
    </source>
</evidence>
<keyword evidence="3 10" id="KW-0436">Ligase</keyword>
<dbReference type="InterPro" id="IPR012340">
    <property type="entry name" value="NA-bd_OB-fold"/>
</dbReference>
<organism evidence="10">
    <name type="scientific">Candidatus Mycoplasma haematominutum 'Birmingham 1'</name>
    <dbReference type="NCBI Taxonomy" id="1116213"/>
    <lineage>
        <taxon>Bacteria</taxon>
        <taxon>Bacillati</taxon>
        <taxon>Mycoplasmatota</taxon>
        <taxon>Mollicutes</taxon>
        <taxon>Mycoplasmataceae</taxon>
        <taxon>Mycoplasma</taxon>
    </lineage>
</organism>
<dbReference type="GO" id="GO:0005829">
    <property type="term" value="C:cytosol"/>
    <property type="evidence" value="ECO:0007669"/>
    <property type="project" value="TreeGrafter"/>
</dbReference>
<dbReference type="InterPro" id="IPR044136">
    <property type="entry name" value="Lys-tRNA-ligase_II_N"/>
</dbReference>
<keyword evidence="5" id="KW-0547">Nucleotide-binding</keyword>
<evidence type="ECO:0000256" key="1">
    <source>
        <dbReference type="ARBA" id="ARBA00013166"/>
    </source>
</evidence>
<dbReference type="SUPFAM" id="SSF50249">
    <property type="entry name" value="Nucleic acid-binding proteins"/>
    <property type="match status" value="1"/>
</dbReference>
<dbReference type="EC" id="6.1.1.6" evidence="1"/>
<dbReference type="Pfam" id="PF00152">
    <property type="entry name" value="tRNA-synt_2"/>
    <property type="match status" value="1"/>
</dbReference>
<gene>
    <name evidence="10" type="primary">lysS</name>
    <name evidence="10" type="ORF">MHM_01580</name>
</gene>
<sequence>MIRKLNDQEIVRRKKLEDLRQSSNCPFLVESILTNYSLEKILSLDESYSSEISCGGRILFIRQTFFVLSENNFRLQLYIDIKEERGKILYNYFKRYLDIGDYLWVKGTIFKTKTGMLTLRLSDLKLVSKALKPLPEKRLGITNDELMVRNRVGALITNPTLFSTLQKRAEIIFALRTHLNNLGYTEFETPILHKIAGGALAKPFKTYHNSLKEDLFLRVAPELYLKRLITAGFTKVYEIGRSFRNEGVDNFHNPEFSSIEIYTAYFGLQETMNLTEELICHLYEKFHADSAPKTLSFRRVAIWELLEQKIGVNFYSKQVLLEEALSIAEKYGIQLREDEKIVAEIYEKLFEELISPNLQEPTFVFGFSSELSPLAKKDPKNNFFALRFELYINGREIANGFAEQNDSEVQEAQFKKQLMHDVGEKTIDYDYLSCLEYGLPPTGGVGIGIDRLVMFLLQQNSIKDVIPFPFLKG</sequence>
<proteinExistence type="predicted"/>
<dbReference type="KEGG" id="mhb:MHM_01580"/>
<dbReference type="GO" id="GO:0046872">
    <property type="term" value="F:metal ion binding"/>
    <property type="evidence" value="ECO:0007669"/>
    <property type="project" value="UniProtKB-KW"/>
</dbReference>
<dbReference type="InterPro" id="IPR004364">
    <property type="entry name" value="Aa-tRNA-synt_II"/>
</dbReference>
<evidence type="ECO:0000256" key="6">
    <source>
        <dbReference type="ARBA" id="ARBA00022840"/>
    </source>
</evidence>
<dbReference type="GO" id="GO:0006430">
    <property type="term" value="P:lysyl-tRNA aminoacylation"/>
    <property type="evidence" value="ECO:0007669"/>
    <property type="project" value="InterPro"/>
</dbReference>
<dbReference type="RefSeq" id="WP_015511541.1">
    <property type="nucleotide sequence ID" value="NC_021007.1"/>
</dbReference>
<dbReference type="PATRIC" id="fig|1116213.3.peg.169"/>
<evidence type="ECO:0000256" key="4">
    <source>
        <dbReference type="ARBA" id="ARBA00022723"/>
    </source>
</evidence>
<evidence type="ECO:0000313" key="10">
    <source>
        <dbReference type="EMBL" id="CCE66676.1"/>
    </source>
</evidence>
<evidence type="ECO:0000256" key="2">
    <source>
        <dbReference type="ARBA" id="ARBA00015745"/>
    </source>
</evidence>
<dbReference type="PROSITE" id="PS50862">
    <property type="entry name" value="AA_TRNA_LIGASE_II"/>
    <property type="match status" value="1"/>
</dbReference>
<accession>G8C2X8</accession>
<dbReference type="PANTHER" id="PTHR42918">
    <property type="entry name" value="LYSYL-TRNA SYNTHETASE"/>
    <property type="match status" value="1"/>
</dbReference>
<dbReference type="PRINTS" id="PR00982">
    <property type="entry name" value="TRNASYNTHLYS"/>
</dbReference>
<reference evidence="10" key="1">
    <citation type="submission" date="2011-11" db="EMBL/GenBank/DDBJ databases">
        <title>Complete genome sequence of Candidatus Mycoplasma haemominutum.</title>
        <authorList>
            <person name="Barker E.N."/>
            <person name="Darby A.C."/>
            <person name="Helps C.R."/>
            <person name="Peters I.R."/>
            <person name="Hughes M.A."/>
            <person name="Radford A.D."/>
            <person name="Novacco M."/>
            <person name="Boretti F."/>
            <person name="Hofmann-Lehmann R."/>
            <person name="Tasker S."/>
        </authorList>
    </citation>
    <scope>NUCLEOTIDE SEQUENCE</scope>
    <source>
        <strain evidence="10">Birmingham 1</strain>
    </source>
</reference>
<dbReference type="PANTHER" id="PTHR42918:SF15">
    <property type="entry name" value="LYSINE--TRNA LIGASE, CHLOROPLASTIC_MITOCHONDRIAL"/>
    <property type="match status" value="1"/>
</dbReference>
<evidence type="ECO:0000259" key="9">
    <source>
        <dbReference type="PROSITE" id="PS50862"/>
    </source>
</evidence>
<keyword evidence="8 10" id="KW-0030">Aminoacyl-tRNA synthetase</keyword>
<dbReference type="InterPro" id="IPR045864">
    <property type="entry name" value="aa-tRNA-synth_II/BPL/LPL"/>
</dbReference>
<keyword evidence="7" id="KW-0648">Protein biosynthesis</keyword>
<dbReference type="AlphaFoldDB" id="G8C2X8"/>
<evidence type="ECO:0000256" key="8">
    <source>
        <dbReference type="ARBA" id="ARBA00023146"/>
    </source>
</evidence>
<evidence type="ECO:0000256" key="3">
    <source>
        <dbReference type="ARBA" id="ARBA00022598"/>
    </source>
</evidence>